<evidence type="ECO:0000313" key="2">
    <source>
        <dbReference type="Proteomes" id="UP000320766"/>
    </source>
</evidence>
<dbReference type="SUPFAM" id="SSF52518">
    <property type="entry name" value="Thiamin diphosphate-binding fold (THDP-binding)"/>
    <property type="match status" value="1"/>
</dbReference>
<sequence length="71" mass="8354">MRQIPYVQAINETLHQMMGKDKNVFLIGQGVTSHWYVGTTTVRLIDRFPERVINTPVYQEVYDEVSSYLYL</sequence>
<dbReference type="EMBL" id="RXIL01000168">
    <property type="protein sequence ID" value="RZN66249.1"/>
    <property type="molecule type" value="Genomic_DNA"/>
</dbReference>
<dbReference type="InterPro" id="IPR029061">
    <property type="entry name" value="THDP-binding"/>
</dbReference>
<protein>
    <submittedName>
        <fullName evidence="1">Uncharacterized protein</fullName>
    </submittedName>
</protein>
<dbReference type="Gene3D" id="3.40.50.970">
    <property type="match status" value="1"/>
</dbReference>
<dbReference type="AlphaFoldDB" id="A0A520KUE6"/>
<organism evidence="1 2">
    <name type="scientific">Candidatus Methanolliviera hydrocarbonicum</name>
    <dbReference type="NCBI Taxonomy" id="2491085"/>
    <lineage>
        <taxon>Archaea</taxon>
        <taxon>Methanobacteriati</taxon>
        <taxon>Methanobacteriota</taxon>
        <taxon>Candidatus Methanoliparia</taxon>
        <taxon>Candidatus Methanoliparales</taxon>
        <taxon>Candidatus Methanollivieraceae</taxon>
        <taxon>Candidatus Methanolliviera</taxon>
    </lineage>
</organism>
<reference evidence="1 2" key="1">
    <citation type="journal article" date="2019" name="Nat. Microbiol.">
        <title>Wide diversity of methane and short-chain alkane metabolisms in uncultured archaea.</title>
        <authorList>
            <person name="Borrel G."/>
            <person name="Adam P.S."/>
            <person name="McKay L.J."/>
            <person name="Chen L.X."/>
            <person name="Sierra-Garcia I.N."/>
            <person name="Sieber C.M."/>
            <person name="Letourneur Q."/>
            <person name="Ghozlane A."/>
            <person name="Andersen G.L."/>
            <person name="Li W.J."/>
            <person name="Hallam S.J."/>
            <person name="Muyzer G."/>
            <person name="de Oliveira V.M."/>
            <person name="Inskeep W.P."/>
            <person name="Banfield J.F."/>
            <person name="Gribaldo S."/>
        </authorList>
    </citation>
    <scope>NUCLEOTIDE SEQUENCE [LARGE SCALE GENOMIC DNA]</scope>
    <source>
        <strain evidence="1">NM1b</strain>
    </source>
</reference>
<evidence type="ECO:0000313" key="1">
    <source>
        <dbReference type="EMBL" id="RZN66249.1"/>
    </source>
</evidence>
<dbReference type="Proteomes" id="UP000320766">
    <property type="component" value="Unassembled WGS sequence"/>
</dbReference>
<name>A0A520KUE6_9EURY</name>
<comment type="caution">
    <text evidence="1">The sequence shown here is derived from an EMBL/GenBank/DDBJ whole genome shotgun (WGS) entry which is preliminary data.</text>
</comment>
<gene>
    <name evidence="1" type="ORF">EF807_08695</name>
</gene>
<dbReference type="GO" id="GO:0044272">
    <property type="term" value="P:sulfur compound biosynthetic process"/>
    <property type="evidence" value="ECO:0007669"/>
    <property type="project" value="UniProtKB-ARBA"/>
</dbReference>
<accession>A0A520KUE6</accession>
<proteinExistence type="predicted"/>
<dbReference type="GO" id="GO:0006082">
    <property type="term" value="P:organic acid metabolic process"/>
    <property type="evidence" value="ECO:0007669"/>
    <property type="project" value="UniProtKB-ARBA"/>
</dbReference>